<protein>
    <submittedName>
        <fullName evidence="3">PEP-CTERM/exosortase A-associated glycosyltransferase</fullName>
    </submittedName>
</protein>
<dbReference type="InterPro" id="IPR028098">
    <property type="entry name" value="Glyco_trans_4-like_N"/>
</dbReference>
<accession>A0A7X0NEG5</accession>
<keyword evidence="3" id="KW-0808">Transferase</keyword>
<dbReference type="Gene3D" id="3.40.50.2000">
    <property type="entry name" value="Glycogen Phosphorylase B"/>
    <property type="match status" value="2"/>
</dbReference>
<dbReference type="AlphaFoldDB" id="A0A7X0NEG5"/>
<evidence type="ECO:0000259" key="2">
    <source>
        <dbReference type="Pfam" id="PF13439"/>
    </source>
</evidence>
<dbReference type="RefSeq" id="WP_184421989.1">
    <property type="nucleotide sequence ID" value="NZ_AP027362.1"/>
</dbReference>
<dbReference type="GO" id="GO:0016758">
    <property type="term" value="F:hexosyltransferase activity"/>
    <property type="evidence" value="ECO:0007669"/>
    <property type="project" value="TreeGrafter"/>
</dbReference>
<dbReference type="NCBIfam" id="TIGR04063">
    <property type="entry name" value="stp3"/>
    <property type="match status" value="1"/>
</dbReference>
<proteinExistence type="predicted"/>
<dbReference type="EMBL" id="JACHHU010000002">
    <property type="protein sequence ID" value="MBB6541938.1"/>
    <property type="molecule type" value="Genomic_DNA"/>
</dbReference>
<name>A0A7X0NEG5_9GAMM</name>
<dbReference type="CDD" id="cd03794">
    <property type="entry name" value="GT4_WbuB-like"/>
    <property type="match status" value="1"/>
</dbReference>
<dbReference type="InterPro" id="IPR050194">
    <property type="entry name" value="Glycosyltransferase_grp1"/>
</dbReference>
<dbReference type="Pfam" id="PF00534">
    <property type="entry name" value="Glycos_transf_1"/>
    <property type="match status" value="1"/>
</dbReference>
<dbReference type="Pfam" id="PF13439">
    <property type="entry name" value="Glyco_transf_4"/>
    <property type="match status" value="1"/>
</dbReference>
<dbReference type="SUPFAM" id="SSF53756">
    <property type="entry name" value="UDP-Glycosyltransferase/glycogen phosphorylase"/>
    <property type="match status" value="1"/>
</dbReference>
<evidence type="ECO:0000313" key="4">
    <source>
        <dbReference type="Proteomes" id="UP000537141"/>
    </source>
</evidence>
<dbReference type="PANTHER" id="PTHR45947:SF3">
    <property type="entry name" value="SULFOQUINOVOSYL TRANSFERASE SQD2"/>
    <property type="match status" value="1"/>
</dbReference>
<dbReference type="PANTHER" id="PTHR45947">
    <property type="entry name" value="SULFOQUINOVOSYL TRANSFERASE SQD2"/>
    <property type="match status" value="1"/>
</dbReference>
<keyword evidence="4" id="KW-1185">Reference proteome</keyword>
<dbReference type="InterPro" id="IPR024004">
    <property type="entry name" value="PEP-CTERM/XrtA_GlycosylTrfase"/>
</dbReference>
<evidence type="ECO:0000259" key="1">
    <source>
        <dbReference type="Pfam" id="PF00534"/>
    </source>
</evidence>
<organism evidence="3 4">
    <name type="scientific">Thalassotalea piscium</name>
    <dbReference type="NCBI Taxonomy" id="1230533"/>
    <lineage>
        <taxon>Bacteria</taxon>
        <taxon>Pseudomonadati</taxon>
        <taxon>Pseudomonadota</taxon>
        <taxon>Gammaproteobacteria</taxon>
        <taxon>Alteromonadales</taxon>
        <taxon>Colwelliaceae</taxon>
        <taxon>Thalassotalea</taxon>
    </lineage>
</organism>
<reference evidence="3 4" key="1">
    <citation type="submission" date="2020-08" db="EMBL/GenBank/DDBJ databases">
        <title>Genomic Encyclopedia of Type Strains, Phase IV (KMG-IV): sequencing the most valuable type-strain genomes for metagenomic binning, comparative biology and taxonomic classification.</title>
        <authorList>
            <person name="Goeker M."/>
        </authorList>
    </citation>
    <scope>NUCLEOTIDE SEQUENCE [LARGE SCALE GENOMIC DNA]</scope>
    <source>
        <strain evidence="3 4">DSM 26287</strain>
    </source>
</reference>
<evidence type="ECO:0000313" key="3">
    <source>
        <dbReference type="EMBL" id="MBB6541938.1"/>
    </source>
</evidence>
<comment type="caution">
    <text evidence="3">The sequence shown here is derived from an EMBL/GenBank/DDBJ whole genome shotgun (WGS) entry which is preliminary data.</text>
</comment>
<dbReference type="Proteomes" id="UP000537141">
    <property type="component" value="Unassembled WGS sequence"/>
</dbReference>
<gene>
    <name evidence="3" type="ORF">HNQ55_000413</name>
</gene>
<sequence length="399" mass="45132">MKVLHVLEYSRPNISGYSLRSDAIIRHQRQIGIVTQQLTSQRYQDFTELTESVEGVEYQRTQASTSILSKIPFINYLHHINFLAKRIEKAVVEGKPDLIQTHSPMFNALAAIKVGKKYNIPVTYEVRALWEDAAVDTGKTKEGSFKYKMIKAIEQRAFEKADAVSCICEGLKADLIKRGIPQDKLFVTPNAVDINNFQPLHQRDPELAQTFKLSGKKVIAFIGTFFKYEGLHYAISAMKEITKTRKDIHLLLVGAGNELANLQQQVSDQGLAEFVTFVGRVPFAEVSRYYSLADLMVFPRESIRLTELVTPLKPLESMAQYKPVIASDIGGHKELIEDNKTGFLFPADNSSALATKVLEVIDNTSLLTEISEQGLTFVREERNWLNTAKQYLPVYERLI</sequence>
<dbReference type="InterPro" id="IPR001296">
    <property type="entry name" value="Glyco_trans_1"/>
</dbReference>
<feature type="domain" description="Glycosyltransferase subfamily 4-like N-terminal" evidence="2">
    <location>
        <begin position="72"/>
        <end position="195"/>
    </location>
</feature>
<feature type="domain" description="Glycosyl transferase family 1" evidence="1">
    <location>
        <begin position="208"/>
        <end position="374"/>
    </location>
</feature>